<dbReference type="InterPro" id="IPR012908">
    <property type="entry name" value="PGAP1-ab_dom-like"/>
</dbReference>
<evidence type="ECO:0000259" key="1">
    <source>
        <dbReference type="Pfam" id="PF07819"/>
    </source>
</evidence>
<sequence length="505" mass="53185">MSDTTSRQCTVSGGSASTEAQFTDMRSAAARLGATGGQTGYLRRQVLGIAACLPEKSAILSPGSAVDIAQQVAGLTLNLTALGLHMEFTASTLRWSATVYELTDTAQRALLAAVNVATAPARLSGDLAVDAVVAAAEHPWSASTLSWDKGPWAGAVTSHLQQQLINDPALVDGLVPWTGAGVWVAGSAAAALGDVYGQAPDALQHAASWFSPSAAVGDFAATHHLLAPPPAQDFEGQIAWLLAVGRSLGYFDDTRPLAVTQTREQHRRTRKRQLSDVTAAAADVEHRSGADGSVLLVRRVVGADGTGAWVVAIPGTSHWPLRSDHGPSNTAANLATMAGASSSLYPAVDKALTAAMKESGVQPGTEPVLVTGHSQGGIVAARLAVDDGFRTKFDVREVVTDGSPIDRIPIPDDVHVLSIENNHDIVPELDGTAVPDSMHRVDVRCEAPPGEHLHTVIDAHDASRYTRSAGELTIDSDDQLAQWYSRNSRFLDGSETDYEFDLRRP</sequence>
<gene>
    <name evidence="2" type="ORF">FHU39_004069</name>
</gene>
<feature type="domain" description="GPI inositol-deacylase PGAP1-like alpha/beta" evidence="1">
    <location>
        <begin position="359"/>
        <end position="422"/>
    </location>
</feature>
<dbReference type="GO" id="GO:0016788">
    <property type="term" value="F:hydrolase activity, acting on ester bonds"/>
    <property type="evidence" value="ECO:0007669"/>
    <property type="project" value="InterPro"/>
</dbReference>
<name>A0A839NCK6_9MICO</name>
<proteinExistence type="predicted"/>
<dbReference type="AlphaFoldDB" id="A0A839NCK6"/>
<dbReference type="SUPFAM" id="SSF53474">
    <property type="entry name" value="alpha/beta-Hydrolases"/>
    <property type="match status" value="1"/>
</dbReference>
<evidence type="ECO:0000313" key="3">
    <source>
        <dbReference type="Proteomes" id="UP000559182"/>
    </source>
</evidence>
<organism evidence="2 3">
    <name type="scientific">Flexivirga oryzae</name>
    <dbReference type="NCBI Taxonomy" id="1794944"/>
    <lineage>
        <taxon>Bacteria</taxon>
        <taxon>Bacillati</taxon>
        <taxon>Actinomycetota</taxon>
        <taxon>Actinomycetes</taxon>
        <taxon>Micrococcales</taxon>
        <taxon>Dermacoccaceae</taxon>
        <taxon>Flexivirga</taxon>
    </lineage>
</organism>
<dbReference type="EMBL" id="JACHVQ010000004">
    <property type="protein sequence ID" value="MBB2894033.1"/>
    <property type="molecule type" value="Genomic_DNA"/>
</dbReference>
<keyword evidence="3" id="KW-1185">Reference proteome</keyword>
<reference evidence="2 3" key="1">
    <citation type="submission" date="2020-08" db="EMBL/GenBank/DDBJ databases">
        <title>Sequencing the genomes of 1000 actinobacteria strains.</title>
        <authorList>
            <person name="Klenk H.-P."/>
        </authorList>
    </citation>
    <scope>NUCLEOTIDE SEQUENCE [LARGE SCALE GENOMIC DNA]</scope>
    <source>
        <strain evidence="2 3">DSM 105369</strain>
    </source>
</reference>
<dbReference type="Proteomes" id="UP000559182">
    <property type="component" value="Unassembled WGS sequence"/>
</dbReference>
<evidence type="ECO:0000313" key="2">
    <source>
        <dbReference type="EMBL" id="MBB2894033.1"/>
    </source>
</evidence>
<dbReference type="InterPro" id="IPR029058">
    <property type="entry name" value="AB_hydrolase_fold"/>
</dbReference>
<comment type="caution">
    <text evidence="2">The sequence shown here is derived from an EMBL/GenBank/DDBJ whole genome shotgun (WGS) entry which is preliminary data.</text>
</comment>
<dbReference type="RefSeq" id="WP_183322488.1">
    <property type="nucleotide sequence ID" value="NZ_JACHVQ010000004.1"/>
</dbReference>
<dbReference type="Pfam" id="PF07819">
    <property type="entry name" value="PGAP1"/>
    <property type="match status" value="1"/>
</dbReference>
<protein>
    <recommendedName>
        <fullName evidence="1">GPI inositol-deacylase PGAP1-like alpha/beta domain-containing protein</fullName>
    </recommendedName>
</protein>
<dbReference type="Gene3D" id="3.40.50.1820">
    <property type="entry name" value="alpha/beta hydrolase"/>
    <property type="match status" value="1"/>
</dbReference>
<accession>A0A839NCK6</accession>